<reference evidence="2" key="1">
    <citation type="journal article" date="2015" name="Nature">
        <title>Complex archaea that bridge the gap between prokaryotes and eukaryotes.</title>
        <authorList>
            <person name="Spang A."/>
            <person name="Saw J.H."/>
            <person name="Jorgensen S.L."/>
            <person name="Zaremba-Niedzwiedzka K."/>
            <person name="Martijn J."/>
            <person name="Lind A.E."/>
            <person name="van Eijk R."/>
            <person name="Schleper C."/>
            <person name="Guy L."/>
            <person name="Ettema T.J."/>
        </authorList>
    </citation>
    <scope>NUCLEOTIDE SEQUENCE</scope>
</reference>
<dbReference type="EMBL" id="LAZR01001894">
    <property type="protein sequence ID" value="KKN37439.1"/>
    <property type="molecule type" value="Genomic_DNA"/>
</dbReference>
<proteinExistence type="predicted"/>
<dbReference type="AlphaFoldDB" id="A0A0F9Q4K0"/>
<sequence length="297" mass="32301">MKFSKLLIVGLALCALTLGSACSKVPAGNVGVKVYLLGGEKGVDTEELGVGRYWIGFNEELYLFPTFTQNYVWTKDKTEGSPNDESITFQTIEGLTVGADVGISYHINPKLVSVVFQKYRKGVDEITDIFLRNMVRDAFVEIASVKKVEAVYGAGKKDLITAVEDHVKKQTVPIGIEVERIYLIGSLRLPSSVITAIDQKIQATQKALQRRNEVEQTKAEADKVRAKAAGTADAILAVATAQAKANDLLTRSLSTRVLTFEAVKKWDGVMPKFMTGDNGAGIAPMVLLQGLDKTTTK</sequence>
<accession>A0A0F9Q4K0</accession>
<dbReference type="PROSITE" id="PS51257">
    <property type="entry name" value="PROKAR_LIPOPROTEIN"/>
    <property type="match status" value="1"/>
</dbReference>
<dbReference type="Pfam" id="PF01145">
    <property type="entry name" value="Band_7"/>
    <property type="match status" value="1"/>
</dbReference>
<evidence type="ECO:0000313" key="2">
    <source>
        <dbReference type="EMBL" id="KKN37439.1"/>
    </source>
</evidence>
<dbReference type="InterPro" id="IPR001107">
    <property type="entry name" value="Band_7"/>
</dbReference>
<gene>
    <name evidence="2" type="ORF">LCGC14_0763420</name>
</gene>
<dbReference type="Gene3D" id="3.30.479.30">
    <property type="entry name" value="Band 7 domain"/>
    <property type="match status" value="1"/>
</dbReference>
<dbReference type="SUPFAM" id="SSF117892">
    <property type="entry name" value="Band 7/SPFH domain"/>
    <property type="match status" value="1"/>
</dbReference>
<dbReference type="PANTHER" id="PTHR42911:SF1">
    <property type="entry name" value="MODULATOR OF FTSH PROTEASE HFLC"/>
    <property type="match status" value="1"/>
</dbReference>
<evidence type="ECO:0000259" key="1">
    <source>
        <dbReference type="Pfam" id="PF01145"/>
    </source>
</evidence>
<feature type="domain" description="Band 7" evidence="1">
    <location>
        <begin position="24"/>
        <end position="221"/>
    </location>
</feature>
<dbReference type="InterPro" id="IPR036013">
    <property type="entry name" value="Band_7/SPFH_dom_sf"/>
</dbReference>
<name>A0A0F9Q4K0_9ZZZZ</name>
<protein>
    <recommendedName>
        <fullName evidence="1">Band 7 domain-containing protein</fullName>
    </recommendedName>
</protein>
<comment type="caution">
    <text evidence="2">The sequence shown here is derived from an EMBL/GenBank/DDBJ whole genome shotgun (WGS) entry which is preliminary data.</text>
</comment>
<dbReference type="PANTHER" id="PTHR42911">
    <property type="entry name" value="MODULATOR OF FTSH PROTEASE HFLC"/>
    <property type="match status" value="1"/>
</dbReference>
<organism evidence="2">
    <name type="scientific">marine sediment metagenome</name>
    <dbReference type="NCBI Taxonomy" id="412755"/>
    <lineage>
        <taxon>unclassified sequences</taxon>
        <taxon>metagenomes</taxon>
        <taxon>ecological metagenomes</taxon>
    </lineage>
</organism>